<dbReference type="InterPro" id="IPR022663">
    <property type="entry name" value="DapB_C"/>
</dbReference>
<dbReference type="EMBL" id="CP018082">
    <property type="protein sequence ID" value="APE35011.1"/>
    <property type="molecule type" value="Genomic_DNA"/>
</dbReference>
<organism evidence="2 3">
    <name type="scientific">Nocardia mangyaensis</name>
    <dbReference type="NCBI Taxonomy" id="2213200"/>
    <lineage>
        <taxon>Bacteria</taxon>
        <taxon>Bacillati</taxon>
        <taxon>Actinomycetota</taxon>
        <taxon>Actinomycetes</taxon>
        <taxon>Mycobacteriales</taxon>
        <taxon>Nocardiaceae</taxon>
        <taxon>Nocardia</taxon>
    </lineage>
</organism>
<reference evidence="2" key="1">
    <citation type="submission" date="2016-11" db="EMBL/GenBank/DDBJ databases">
        <authorList>
            <person name="Jaros S."/>
            <person name="Januszkiewicz K."/>
            <person name="Wedrychowicz H."/>
        </authorList>
    </citation>
    <scope>NUCLEOTIDE SEQUENCE [LARGE SCALE GENOMIC DNA]</scope>
    <source>
        <strain evidence="2">Y48</strain>
    </source>
</reference>
<evidence type="ECO:0000259" key="1">
    <source>
        <dbReference type="Pfam" id="PF05173"/>
    </source>
</evidence>
<dbReference type="AlphaFoldDB" id="A0A1J0VSJ0"/>
<dbReference type="SUPFAM" id="SSF55347">
    <property type="entry name" value="Glyceraldehyde-3-phosphate dehydrogenase-like, C-terminal domain"/>
    <property type="match status" value="1"/>
</dbReference>
<evidence type="ECO:0000313" key="3">
    <source>
        <dbReference type="Proteomes" id="UP000183810"/>
    </source>
</evidence>
<dbReference type="Proteomes" id="UP000183810">
    <property type="component" value="Chromosome"/>
</dbReference>
<dbReference type="Pfam" id="PF05173">
    <property type="entry name" value="DapB_C"/>
    <property type="match status" value="1"/>
</dbReference>
<gene>
    <name evidence="2" type="ORF">BOX37_14810</name>
</gene>
<dbReference type="KEGG" id="nsl:BOX37_14810"/>
<dbReference type="GO" id="GO:0009089">
    <property type="term" value="P:lysine biosynthetic process via diaminopimelate"/>
    <property type="evidence" value="ECO:0007669"/>
    <property type="project" value="InterPro"/>
</dbReference>
<dbReference type="PIRSF" id="PIRSF000161">
    <property type="entry name" value="DHPR"/>
    <property type="match status" value="1"/>
</dbReference>
<sequence>MISGGVAIIGATGRLGSAIHRACDDNAVAVVATAGSAGWNTESATPAVVVDASRPAALPSTIDFCARSGAALLYCVSNPTPEGLRRLRVLGRDVPVGLVTNLSPLQWIQTRSAQLSARLAGMLQLPVEVTVIDRHPAAKADAPSATARLLASALPLSATVASERFGPRVCDHRVVLTARGETYEIAHSVRDLDLVAAAAVRLAAQLAGSAPGVFSTDELYTQLTCRREGDR</sequence>
<proteinExistence type="predicted"/>
<dbReference type="OrthoDB" id="4561414at2"/>
<dbReference type="SUPFAM" id="SSF51735">
    <property type="entry name" value="NAD(P)-binding Rossmann-fold domains"/>
    <property type="match status" value="1"/>
</dbReference>
<protein>
    <recommendedName>
        <fullName evidence="1">Dihydrodipicolinate reductase C-terminal domain-containing protein</fullName>
    </recommendedName>
</protein>
<accession>A0A1J0VSJ0</accession>
<dbReference type="RefSeq" id="WP_071928196.1">
    <property type="nucleotide sequence ID" value="NZ_CP018082.1"/>
</dbReference>
<feature type="domain" description="Dihydrodipicolinate reductase C-terminal" evidence="1">
    <location>
        <begin position="114"/>
        <end position="218"/>
    </location>
</feature>
<dbReference type="Gene3D" id="3.40.50.720">
    <property type="entry name" value="NAD(P)-binding Rossmann-like Domain"/>
    <property type="match status" value="1"/>
</dbReference>
<evidence type="ECO:0000313" key="2">
    <source>
        <dbReference type="EMBL" id="APE35011.1"/>
    </source>
</evidence>
<dbReference type="InterPro" id="IPR023940">
    <property type="entry name" value="DHDPR_bac"/>
</dbReference>
<dbReference type="GO" id="GO:0008839">
    <property type="term" value="F:4-hydroxy-tetrahydrodipicolinate reductase"/>
    <property type="evidence" value="ECO:0007669"/>
    <property type="project" value="InterPro"/>
</dbReference>
<keyword evidence="3" id="KW-1185">Reference proteome</keyword>
<name>A0A1J0VSJ0_9NOCA</name>
<dbReference type="InterPro" id="IPR036291">
    <property type="entry name" value="NAD(P)-bd_dom_sf"/>
</dbReference>